<dbReference type="SUPFAM" id="SSF54593">
    <property type="entry name" value="Glyoxalase/Bleomycin resistance protein/Dihydroxybiphenyl dioxygenase"/>
    <property type="match status" value="1"/>
</dbReference>
<evidence type="ECO:0000313" key="2">
    <source>
        <dbReference type="EMBL" id="SKC99092.1"/>
    </source>
</evidence>
<dbReference type="Proteomes" id="UP000190166">
    <property type="component" value="Unassembled WGS sequence"/>
</dbReference>
<evidence type="ECO:0000313" key="3">
    <source>
        <dbReference type="Proteomes" id="UP000190166"/>
    </source>
</evidence>
<dbReference type="InterPro" id="IPR037523">
    <property type="entry name" value="VOC_core"/>
</dbReference>
<gene>
    <name evidence="2" type="ORF">SAMN05660461_1365</name>
</gene>
<dbReference type="Gene3D" id="3.10.180.10">
    <property type="entry name" value="2,3-Dihydroxybiphenyl 1,2-Dioxygenase, domain 1"/>
    <property type="match status" value="1"/>
</dbReference>
<dbReference type="STRING" id="393003.SAMN05660461_1365"/>
<dbReference type="InterPro" id="IPR029068">
    <property type="entry name" value="Glyas_Bleomycin-R_OHBP_Dase"/>
</dbReference>
<feature type="domain" description="VOC" evidence="1">
    <location>
        <begin position="3"/>
        <end position="127"/>
    </location>
</feature>
<dbReference type="PROSITE" id="PS51819">
    <property type="entry name" value="VOC"/>
    <property type="match status" value="1"/>
</dbReference>
<dbReference type="PANTHER" id="PTHR36503:SF2">
    <property type="entry name" value="BLR2408 PROTEIN"/>
    <property type="match status" value="1"/>
</dbReference>
<dbReference type="InterPro" id="IPR053863">
    <property type="entry name" value="Glyoxy/Ble-like_N"/>
</dbReference>
<accession>A0A1T5NFB6</accession>
<organism evidence="2 3">
    <name type="scientific">Chitinophaga ginsengisegetis</name>
    <dbReference type="NCBI Taxonomy" id="393003"/>
    <lineage>
        <taxon>Bacteria</taxon>
        <taxon>Pseudomonadati</taxon>
        <taxon>Bacteroidota</taxon>
        <taxon>Chitinophagia</taxon>
        <taxon>Chitinophagales</taxon>
        <taxon>Chitinophagaceae</taxon>
        <taxon>Chitinophaga</taxon>
    </lineage>
</organism>
<dbReference type="AlphaFoldDB" id="A0A1T5NFB6"/>
<dbReference type="Pfam" id="PF22677">
    <property type="entry name" value="Ble-like_N"/>
    <property type="match status" value="1"/>
</dbReference>
<reference evidence="2 3" key="1">
    <citation type="submission" date="2017-02" db="EMBL/GenBank/DDBJ databases">
        <authorList>
            <person name="Peterson S.W."/>
        </authorList>
    </citation>
    <scope>NUCLEOTIDE SEQUENCE [LARGE SCALE GENOMIC DNA]</scope>
    <source>
        <strain evidence="2 3">DSM 18108</strain>
    </source>
</reference>
<proteinExistence type="predicted"/>
<keyword evidence="3" id="KW-1185">Reference proteome</keyword>
<name>A0A1T5NFB6_9BACT</name>
<dbReference type="EMBL" id="FUZZ01000001">
    <property type="protein sequence ID" value="SKC99092.1"/>
    <property type="molecule type" value="Genomic_DNA"/>
</dbReference>
<sequence length="135" mass="15048">MATKIFVNIPVKDLDKSKNFFTSLGYSFNLQFTDDKAACLVISEDIFFMLLTEPFFKSFTNQEIADTSKVNEAIMCLSVDSKAAVDALVDKAVKAGAKAPKPAEDQGFMYSRGFRDLDGHLWEIVYMDPSAVEPQ</sequence>
<evidence type="ECO:0000259" key="1">
    <source>
        <dbReference type="PROSITE" id="PS51819"/>
    </source>
</evidence>
<dbReference type="RefSeq" id="WP_079468633.1">
    <property type="nucleotide sequence ID" value="NZ_FUZZ01000001.1"/>
</dbReference>
<dbReference type="PANTHER" id="PTHR36503">
    <property type="entry name" value="BLR2520 PROTEIN"/>
    <property type="match status" value="1"/>
</dbReference>
<protein>
    <recommendedName>
        <fullName evidence="1">VOC domain-containing protein</fullName>
    </recommendedName>
</protein>